<feature type="compositionally biased region" description="Polar residues" evidence="10">
    <location>
        <begin position="197"/>
        <end position="216"/>
    </location>
</feature>
<feature type="region of interest" description="Disordered" evidence="10">
    <location>
        <begin position="492"/>
        <end position="526"/>
    </location>
</feature>
<keyword evidence="13" id="KW-1185">Reference proteome</keyword>
<evidence type="ECO:0000256" key="2">
    <source>
        <dbReference type="ARBA" id="ARBA00004389"/>
    </source>
</evidence>
<evidence type="ECO:0000313" key="12">
    <source>
        <dbReference type="EMBL" id="CAI9775489.1"/>
    </source>
</evidence>
<dbReference type="InterPro" id="IPR055282">
    <property type="entry name" value="PPI1-4"/>
</dbReference>
<keyword evidence="4 11" id="KW-0812">Transmembrane</keyword>
<comment type="similarity">
    <text evidence="9">Belongs to the plant Proton pump-interactor protein family.</text>
</comment>
<feature type="region of interest" description="Disordered" evidence="10">
    <location>
        <begin position="1"/>
        <end position="50"/>
    </location>
</feature>
<feature type="compositionally biased region" description="Basic and acidic residues" evidence="10">
    <location>
        <begin position="815"/>
        <end position="841"/>
    </location>
</feature>
<evidence type="ECO:0000256" key="8">
    <source>
        <dbReference type="ARBA" id="ARBA00023136"/>
    </source>
</evidence>
<dbReference type="InterPro" id="IPR025322">
    <property type="entry name" value="PADRE_dom"/>
</dbReference>
<proteinExistence type="inferred from homology"/>
<feature type="region of interest" description="Disordered" evidence="10">
    <location>
        <begin position="192"/>
        <end position="246"/>
    </location>
</feature>
<evidence type="ECO:0000256" key="7">
    <source>
        <dbReference type="ARBA" id="ARBA00023054"/>
    </source>
</evidence>
<evidence type="ECO:0000256" key="3">
    <source>
        <dbReference type="ARBA" id="ARBA00022475"/>
    </source>
</evidence>
<keyword evidence="3" id="KW-1003">Cell membrane</keyword>
<evidence type="ECO:0000256" key="4">
    <source>
        <dbReference type="ARBA" id="ARBA00022692"/>
    </source>
</evidence>
<dbReference type="GO" id="GO:0005789">
    <property type="term" value="C:endoplasmic reticulum membrane"/>
    <property type="evidence" value="ECO:0007669"/>
    <property type="project" value="UniProtKB-SubCell"/>
</dbReference>
<dbReference type="Pfam" id="PF14009">
    <property type="entry name" value="PADRE"/>
    <property type="match status" value="1"/>
</dbReference>
<evidence type="ECO:0000256" key="10">
    <source>
        <dbReference type="SAM" id="MobiDB-lite"/>
    </source>
</evidence>
<dbReference type="PANTHER" id="PTHR32219">
    <property type="entry name" value="RNA-BINDING PROTEIN YLMH-RELATED"/>
    <property type="match status" value="1"/>
</dbReference>
<feature type="region of interest" description="Disordered" evidence="10">
    <location>
        <begin position="815"/>
        <end position="861"/>
    </location>
</feature>
<keyword evidence="5" id="KW-0256">Endoplasmic reticulum</keyword>
<name>A0AAD1ZTW5_9LAMI</name>
<dbReference type="PANTHER" id="PTHR32219:SF3">
    <property type="entry name" value="CALPONIN-LIKE DOMAIN PROTEIN"/>
    <property type="match status" value="1"/>
</dbReference>
<keyword evidence="8 11" id="KW-0472">Membrane</keyword>
<feature type="compositionally biased region" description="Basic and acidic residues" evidence="10">
    <location>
        <begin position="495"/>
        <end position="514"/>
    </location>
</feature>
<gene>
    <name evidence="12" type="ORF">FPE_LOCUS22919</name>
</gene>
<comment type="subcellular location">
    <subcellularLocation>
        <location evidence="1">Cell membrane</location>
        <topology evidence="1">Single-pass membrane protein</topology>
    </subcellularLocation>
    <subcellularLocation>
        <location evidence="2">Endoplasmic reticulum membrane</location>
        <topology evidence="2">Single-pass membrane protein</topology>
    </subcellularLocation>
</comment>
<dbReference type="Proteomes" id="UP000834106">
    <property type="component" value="Chromosome 14"/>
</dbReference>
<dbReference type="EMBL" id="OU503049">
    <property type="protein sequence ID" value="CAI9775489.1"/>
    <property type="molecule type" value="Genomic_DNA"/>
</dbReference>
<keyword evidence="7" id="KW-0175">Coiled coil</keyword>
<evidence type="ECO:0000256" key="6">
    <source>
        <dbReference type="ARBA" id="ARBA00022989"/>
    </source>
</evidence>
<evidence type="ECO:0000256" key="9">
    <source>
        <dbReference type="ARBA" id="ARBA00038080"/>
    </source>
</evidence>
<dbReference type="GO" id="GO:0005886">
    <property type="term" value="C:plasma membrane"/>
    <property type="evidence" value="ECO:0007669"/>
    <property type="project" value="UniProtKB-SubCell"/>
</dbReference>
<evidence type="ECO:0000313" key="13">
    <source>
        <dbReference type="Proteomes" id="UP000834106"/>
    </source>
</evidence>
<feature type="compositionally biased region" description="Polar residues" evidence="10">
    <location>
        <begin position="13"/>
        <end position="25"/>
    </location>
</feature>
<sequence length="1074" mass="118827">MTAANGVCKASSELVTQPSSYQNDQPKPDSDGIGHHNHQNNPDNLNAFVNGDSGLSEDLVVNKDVVELDSSVLSDSDLVQVQAVEFDAQNGELDPKSVKISELLNEGHDAVEGTNEILPEGNGIRQDQLNSLGDEGHEVTNGTNGILPVKNDTHQVQQNSLGDGVQGAADDTMDEQVGKTENGAAVEIKQVHDQTGKTESNAGDGIQQVQDQNGKTESLVEAKTEIEKVEDRTESESFSSSIENQESQARVMGLVTQFGENVELNNLSSDIIVSGDANGKCAGYNLKLASSLDVVTEAVECEDSDDKCVDHNLELASSTKSKVDTGSIDVVSEAVECESQKIEVGEVSSEDKIEELAEELVETSECQVPVTTSLHLDPKSWPLINEEKRETELESDVVENQKSGVTLDGNIEYSIKHGHKAENRTSFSRSWADIVRTLRETKIVHDPVFKGIKEKFPLSHAEDGDPRIKGLVEHPDCSEEFPKAVKSESWIDVSSEAHDPQPEIEISDAKRTEEVSTSSSDNPKLKIVENDPVVDNIILGCTTNDARSGSEKGISTASPKGSTDVMVAGENVSIEAATRPFFLIKIPKFNDGKLQEQIKHAQLEVDEKTRLRKVIQLEIQKTMNTHFRMYISDAAAARDCAFKKDREGLHRLCINQVEKIMELWNTNDEFRNEYVKQNARSTLTRFKTLDGRSLGSDEVPPILPGYVDERVGQLGLTLAKAGSVQSSTLELSEPKNCTATNKEPAKPVLRNASATVSRDDVINEIEKKAIKSKEEVELERKVEEELRDDAEPKSKNQLRLEEIAKAKLALEKKKRNVEKAQRRDELRAQKEAERKEKEREKRLRKKEKKKGASAAASEVNKNTNVCETVESSESLMENLKETDQINETNFATATTKRPPKISKTKYNIPPSIVCNRSKKKWKHWMWLILTCLIVVAIFLLGNTEDALEESQIYFVLPKTKLPYRLSASDMAALAVKASVALDKMNAASASSTNRRKRKARISPVMVLDQNIEKKSFVNNNNTMKPSTSARLGVSRSNSVKKLQRYSSRRAKMAARSFRIRLSTIHEGSVAYAPF</sequence>
<evidence type="ECO:0000256" key="5">
    <source>
        <dbReference type="ARBA" id="ARBA00022824"/>
    </source>
</evidence>
<protein>
    <submittedName>
        <fullName evidence="12">Uncharacterized protein</fullName>
    </submittedName>
</protein>
<evidence type="ECO:0000256" key="11">
    <source>
        <dbReference type="SAM" id="Phobius"/>
    </source>
</evidence>
<dbReference type="AlphaFoldDB" id="A0AAD1ZTW5"/>
<reference evidence="12" key="1">
    <citation type="submission" date="2023-05" db="EMBL/GenBank/DDBJ databases">
        <authorList>
            <person name="Huff M."/>
        </authorList>
    </citation>
    <scope>NUCLEOTIDE SEQUENCE</scope>
</reference>
<feature type="compositionally biased region" description="Polar residues" evidence="10">
    <location>
        <begin position="236"/>
        <end position="246"/>
    </location>
</feature>
<organism evidence="12 13">
    <name type="scientific">Fraxinus pennsylvanica</name>
    <dbReference type="NCBI Taxonomy" id="56036"/>
    <lineage>
        <taxon>Eukaryota</taxon>
        <taxon>Viridiplantae</taxon>
        <taxon>Streptophyta</taxon>
        <taxon>Embryophyta</taxon>
        <taxon>Tracheophyta</taxon>
        <taxon>Spermatophyta</taxon>
        <taxon>Magnoliopsida</taxon>
        <taxon>eudicotyledons</taxon>
        <taxon>Gunneridae</taxon>
        <taxon>Pentapetalae</taxon>
        <taxon>asterids</taxon>
        <taxon>lamiids</taxon>
        <taxon>Lamiales</taxon>
        <taxon>Oleaceae</taxon>
        <taxon>Oleeae</taxon>
        <taxon>Fraxinus</taxon>
    </lineage>
</organism>
<feature type="compositionally biased region" description="Basic and acidic residues" evidence="10">
    <location>
        <begin position="218"/>
        <end position="235"/>
    </location>
</feature>
<accession>A0AAD1ZTW5</accession>
<keyword evidence="6 11" id="KW-1133">Transmembrane helix</keyword>
<evidence type="ECO:0000256" key="1">
    <source>
        <dbReference type="ARBA" id="ARBA00004162"/>
    </source>
</evidence>
<feature type="compositionally biased region" description="Basic residues" evidence="10">
    <location>
        <begin position="842"/>
        <end position="851"/>
    </location>
</feature>
<feature type="transmembrane region" description="Helical" evidence="11">
    <location>
        <begin position="924"/>
        <end position="941"/>
    </location>
</feature>